<evidence type="ECO:0000313" key="2">
    <source>
        <dbReference type="EMBL" id="KHQ51279.1"/>
    </source>
</evidence>
<dbReference type="AlphaFoldDB" id="A0A0B3SL47"/>
<dbReference type="EMBL" id="JSUQ01000018">
    <property type="protein sequence ID" value="KHQ51279.1"/>
    <property type="molecule type" value="Genomic_DNA"/>
</dbReference>
<dbReference type="GO" id="GO:0047661">
    <property type="term" value="F:amino-acid racemase activity"/>
    <property type="evidence" value="ECO:0007669"/>
    <property type="project" value="InterPro"/>
</dbReference>
<gene>
    <name evidence="2" type="ORF">OA50_04060</name>
</gene>
<evidence type="ECO:0000256" key="1">
    <source>
        <dbReference type="ARBA" id="ARBA00038414"/>
    </source>
</evidence>
<dbReference type="PANTHER" id="PTHR28047">
    <property type="entry name" value="PROTEIN DCG1"/>
    <property type="match status" value="1"/>
</dbReference>
<comment type="caution">
    <text evidence="2">The sequence shown here is derived from an EMBL/GenBank/DDBJ whole genome shotgun (WGS) entry which is preliminary data.</text>
</comment>
<dbReference type="STRING" id="561184.SAMN05216376_13014"/>
<dbReference type="Pfam" id="PF01177">
    <property type="entry name" value="Asp_Glu_race"/>
    <property type="match status" value="1"/>
</dbReference>
<dbReference type="Proteomes" id="UP000030960">
    <property type="component" value="Unassembled WGS sequence"/>
</dbReference>
<name>A0A0B3SL47_9RHOB</name>
<keyword evidence="3" id="KW-1185">Reference proteome</keyword>
<dbReference type="Gene3D" id="3.40.50.12500">
    <property type="match status" value="1"/>
</dbReference>
<sequence>MLDPSDSIPARPRVLYQLASPLHLTRGPEIVARRQRMMQAWAPSLQVDIASPETGPAAIESASDAALVFPALRDSAATWASTGIEAVLIGCFSDPGVDALSEVSGLPVIGPGEAGILAAVQLGERFSVLSSDPTPPGLRRRIRGIGVEGSFVSEVTVGCSVADINRDPESHLPTVIDRARACVAQGADVLVLGCFALSFTPGLPERLARATGVPVVNPVIAGLKAAEAVIQYRAGLPRAETSQLRSAE</sequence>
<dbReference type="OrthoDB" id="9791723at2"/>
<dbReference type="PANTHER" id="PTHR28047:SF5">
    <property type="entry name" value="PROTEIN DCG1"/>
    <property type="match status" value="1"/>
</dbReference>
<dbReference type="InterPro" id="IPR052186">
    <property type="entry name" value="Hydantoin_racemase-like"/>
</dbReference>
<accession>A0A0B3SL47</accession>
<protein>
    <submittedName>
        <fullName evidence="2">Putative hydantoin racemase</fullName>
    </submittedName>
</protein>
<proteinExistence type="inferred from homology"/>
<dbReference type="RefSeq" id="WP_043144786.1">
    <property type="nucleotide sequence ID" value="NZ_JSUQ01000018.1"/>
</dbReference>
<reference evidence="2 3" key="1">
    <citation type="submission" date="2014-10" db="EMBL/GenBank/DDBJ databases">
        <title>Genome sequence of Ponticoccus sp. strain UMTAT08 isolated from clonal culture of toxic dinoflagellate Alexandrium tamiyavanichii.</title>
        <authorList>
            <person name="Gan H.Y."/>
            <person name="Muhd D.-D."/>
            <person name="Mohd Noor M.E."/>
            <person name="Yeong Y.S."/>
            <person name="Usup G."/>
        </authorList>
    </citation>
    <scope>NUCLEOTIDE SEQUENCE [LARGE SCALE GENOMIC DNA]</scope>
    <source>
        <strain evidence="2 3">UMTAT08</strain>
    </source>
</reference>
<comment type="similarity">
    <text evidence="1">Belongs to the HyuE racemase family.</text>
</comment>
<dbReference type="InterPro" id="IPR053714">
    <property type="entry name" value="Iso_Racemase_Enz_sf"/>
</dbReference>
<evidence type="ECO:0000313" key="3">
    <source>
        <dbReference type="Proteomes" id="UP000030960"/>
    </source>
</evidence>
<organism evidence="2 3">
    <name type="scientific">Mameliella alba</name>
    <dbReference type="NCBI Taxonomy" id="561184"/>
    <lineage>
        <taxon>Bacteria</taxon>
        <taxon>Pseudomonadati</taxon>
        <taxon>Pseudomonadota</taxon>
        <taxon>Alphaproteobacteria</taxon>
        <taxon>Rhodobacterales</taxon>
        <taxon>Roseobacteraceae</taxon>
        <taxon>Mameliella</taxon>
    </lineage>
</organism>
<dbReference type="InterPro" id="IPR015942">
    <property type="entry name" value="Asp/Glu/hydantoin_racemase"/>
</dbReference>